<keyword evidence="1" id="KW-0175">Coiled coil</keyword>
<proteinExistence type="predicted"/>
<keyword evidence="4" id="KW-1185">Reference proteome</keyword>
<gene>
    <name evidence="3" type="primary">Contig2154.g2314</name>
    <name evidence="3" type="ORF">STYLEM_2780</name>
</gene>
<name>A0A077ZWZ0_STYLE</name>
<organism evidence="3 4">
    <name type="scientific">Stylonychia lemnae</name>
    <name type="common">Ciliate</name>
    <dbReference type="NCBI Taxonomy" id="5949"/>
    <lineage>
        <taxon>Eukaryota</taxon>
        <taxon>Sar</taxon>
        <taxon>Alveolata</taxon>
        <taxon>Ciliophora</taxon>
        <taxon>Intramacronucleata</taxon>
        <taxon>Spirotrichea</taxon>
        <taxon>Stichotrichia</taxon>
        <taxon>Sporadotrichida</taxon>
        <taxon>Oxytrichidae</taxon>
        <taxon>Stylonychinae</taxon>
        <taxon>Stylonychia</taxon>
    </lineage>
</organism>
<dbReference type="InParanoid" id="A0A077ZWZ0"/>
<sequence length="858" mass="100451">MDDNFVNTTATISNNLIKQPTIVQPKQPLNLKKQFTLIQEEVDQEIEINSAKLDKNKSRNKANKIIQKQRYQTLENGMKKVESLFKEIDYIMQNQSQHKPYENLQNKSKQLMNFCSPVYKKQKREFEHKNRKGYMSLVSKIKESSQLVSQVKTGKSLFENTNVTDYHIPVFKEQRLKTDLQDLINKSQDEISVKANKQNLQLMECLSPQKLLKKKMEEIKLKSNSSIIDNGLGGFGTYATQMSNHYSINISKNLQMSDISLQKVQEKKSTQILPSITINRRKSSMGVNSTATKSVVGYEQVEDYQSKPYSKKIEELKNIKKTFDFPNNPAYLFKNQRNNKKLKYLSDYCRENQIAMSKNEEIIMNLDLSKLQHRIWKHSVSELYDYKKNIKPDEDQLIEDFENYGKEKPPKKSQLSMTIDSSSILDQPRQSIHNYNKNWEQNVKSILRKKTIRGSNQGSLKSSNRNSVQSSASNASQSKSNSKNNSYYSRSIMRQSKFADKLTQIQNNKKAIEQKRVQDFFQLEQKRNQRLNLLKQQLENPYLLRQAKIKKVRSNSKRLSNASSEDLDTLSSSEDERRKKQSQSVLDIQNKKKLRRKPIYKLITATQSIKKGKNKINSNLIKLIQRLDLDRPLMLREKLDIIWKTKPKNQMSSISLGIQEINLTQNFGENQKSIQNLGNASRMEIPNFSKDKDNLPVNNRNSTISIVNQNNSFNQRNQSISAISKTATNKDSEEYESLNLRVELEKKKMERMSLNNQQREAYNKLLHFLEKRSKAIQPEEKQFMNIIKIVIDGGWVIREQEFEQILGFIDFKQDLKDLNEKQLKLYNKEFISFFENAIEELRFNREYLQYIKNLKGLE</sequence>
<feature type="coiled-coil region" evidence="1">
    <location>
        <begin position="735"/>
        <end position="764"/>
    </location>
</feature>
<protein>
    <submittedName>
        <fullName evidence="3">Uncharacterized protein</fullName>
    </submittedName>
</protein>
<feature type="region of interest" description="Disordered" evidence="2">
    <location>
        <begin position="551"/>
        <end position="588"/>
    </location>
</feature>
<accession>A0A077ZWZ0</accession>
<dbReference type="AlphaFoldDB" id="A0A077ZWZ0"/>
<feature type="region of interest" description="Disordered" evidence="2">
    <location>
        <begin position="453"/>
        <end position="487"/>
    </location>
</feature>
<evidence type="ECO:0000256" key="2">
    <source>
        <dbReference type="SAM" id="MobiDB-lite"/>
    </source>
</evidence>
<evidence type="ECO:0000256" key="1">
    <source>
        <dbReference type="SAM" id="Coils"/>
    </source>
</evidence>
<reference evidence="3 4" key="1">
    <citation type="submission" date="2014-06" db="EMBL/GenBank/DDBJ databases">
        <authorList>
            <person name="Swart Estienne"/>
        </authorList>
    </citation>
    <scope>NUCLEOTIDE SEQUENCE [LARGE SCALE GENOMIC DNA]</scope>
    <source>
        <strain evidence="3 4">130c</strain>
    </source>
</reference>
<evidence type="ECO:0000313" key="3">
    <source>
        <dbReference type="EMBL" id="CDW73792.1"/>
    </source>
</evidence>
<evidence type="ECO:0000313" key="4">
    <source>
        <dbReference type="Proteomes" id="UP000039865"/>
    </source>
</evidence>
<dbReference type="Proteomes" id="UP000039865">
    <property type="component" value="Unassembled WGS sequence"/>
</dbReference>
<feature type="compositionally biased region" description="Low complexity" evidence="2">
    <location>
        <begin position="462"/>
        <end position="487"/>
    </location>
</feature>
<dbReference type="EMBL" id="CCKQ01002685">
    <property type="protein sequence ID" value="CDW73792.1"/>
    <property type="molecule type" value="Genomic_DNA"/>
</dbReference>